<evidence type="ECO:0000313" key="3">
    <source>
        <dbReference type="Proteomes" id="UP000215453"/>
    </source>
</evidence>
<feature type="compositionally biased region" description="Low complexity" evidence="1">
    <location>
        <begin position="26"/>
        <end position="45"/>
    </location>
</feature>
<feature type="region of interest" description="Disordered" evidence="1">
    <location>
        <begin position="1"/>
        <end position="113"/>
    </location>
</feature>
<dbReference type="Proteomes" id="UP000215453">
    <property type="component" value="Chromosome 18"/>
</dbReference>
<reference evidence="2 3" key="1">
    <citation type="submission" date="2016-10" db="EMBL/GenBank/DDBJ databases">
        <authorList>
            <person name="Varghese N."/>
        </authorList>
    </citation>
    <scope>NUCLEOTIDE SEQUENCE [LARGE SCALE GENOMIC DNA]</scope>
</reference>
<dbReference type="AlphaFoldDB" id="A0A1Y6M1B9"/>
<name>A0A1Y6M1B9_ZYMTR</name>
<dbReference type="EMBL" id="LT882693">
    <property type="protein sequence ID" value="SMY30423.1"/>
    <property type="molecule type" value="Genomic_DNA"/>
</dbReference>
<gene>
    <name evidence="2" type="ORF">ZT1A5_G11876</name>
</gene>
<evidence type="ECO:0000313" key="2">
    <source>
        <dbReference type="EMBL" id="SMY30423.1"/>
    </source>
</evidence>
<feature type="region of interest" description="Disordered" evidence="1">
    <location>
        <begin position="128"/>
        <end position="149"/>
    </location>
</feature>
<protein>
    <submittedName>
        <fullName evidence="2">Uncharacterized protein</fullName>
    </submittedName>
</protein>
<proteinExistence type="predicted"/>
<organism evidence="2 3">
    <name type="scientific">Zymoseptoria tritici ST99CH_1A5</name>
    <dbReference type="NCBI Taxonomy" id="1276529"/>
    <lineage>
        <taxon>Eukaryota</taxon>
        <taxon>Fungi</taxon>
        <taxon>Dikarya</taxon>
        <taxon>Ascomycota</taxon>
        <taxon>Pezizomycotina</taxon>
        <taxon>Dothideomycetes</taxon>
        <taxon>Dothideomycetidae</taxon>
        <taxon>Mycosphaerellales</taxon>
        <taxon>Mycosphaerellaceae</taxon>
        <taxon>Zymoseptoria</taxon>
    </lineage>
</organism>
<feature type="compositionally biased region" description="Polar residues" evidence="1">
    <location>
        <begin position="1"/>
        <end position="25"/>
    </location>
</feature>
<evidence type="ECO:0000256" key="1">
    <source>
        <dbReference type="SAM" id="MobiDB-lite"/>
    </source>
</evidence>
<accession>A0A1Y6M1B9</accession>
<sequence length="149" mass="15763">MNRSTPRSPTTPDMSAHRSSSTPQMSAHRSSSTRRPSSSSAAATPKLTKAEAEAMAGRLRAKTARYQALHEANRRGGRSPASMRTKVKKSSSRMKEDHGGLGGAGQCGRSESASTTWEFFTAAAAAAAAAAAHSRPSAREPCLPPRNRR</sequence>